<feature type="chain" id="PRO_5035461765" evidence="3">
    <location>
        <begin position="26"/>
        <end position="434"/>
    </location>
</feature>
<feature type="signal peptide" evidence="3">
    <location>
        <begin position="1"/>
        <end position="25"/>
    </location>
</feature>
<name>A0A8K1CE57_PYTOL</name>
<feature type="compositionally biased region" description="Polar residues" evidence="1">
    <location>
        <begin position="109"/>
        <end position="120"/>
    </location>
</feature>
<evidence type="ECO:0000256" key="2">
    <source>
        <dbReference type="SAM" id="Phobius"/>
    </source>
</evidence>
<feature type="compositionally biased region" description="Low complexity" evidence="1">
    <location>
        <begin position="42"/>
        <end position="61"/>
    </location>
</feature>
<keyword evidence="2" id="KW-1133">Transmembrane helix</keyword>
<dbReference type="EMBL" id="SPLM01000077">
    <property type="protein sequence ID" value="TMW61211.1"/>
    <property type="molecule type" value="Genomic_DNA"/>
</dbReference>
<dbReference type="Proteomes" id="UP000794436">
    <property type="component" value="Unassembled WGS sequence"/>
</dbReference>
<keyword evidence="2" id="KW-0812">Transmembrane</keyword>
<sequence>MARSSRSSILLTTLVTLLYVSSCLAQDAPVTDAPVVTTAAPSATPVETTAPPPVETTAAPPVETPAPAPVETSTAPSVAPATTAPVPTTAAPGVTTTAPVTTTAESKAPTPSITTKAPSSTDEEAVVTPEDNVKSSQGTANTTDTSAAKKSKSGQNIGIVVGSVVGIAVFAGLFVYAMEQRQRRMALEKVETPRFLASVTEVGPSYQHPDQRYEGFTSPIGSNNQAARMYANKKPSSMPSLVSSPPDSPQVNVTLVQSMPQPQLGSTSIPVGTDDIETSQGSIDATASSGTTAMFFAQSVGENDATGDMRESEIPVDSSFNINIFDALAEPAAEDFREPLKERVDSMLPLERHDMSFRFKTFVNEGSQSIDIDLASLSSDGSSDEQDVVEAQPVSVSFAPRASELSDLNRFSVSSSLADLHDNGRYTELEEYDV</sequence>
<keyword evidence="2" id="KW-0472">Membrane</keyword>
<gene>
    <name evidence="4" type="ORF">Poli38472_013674</name>
</gene>
<comment type="caution">
    <text evidence="4">The sequence shown here is derived from an EMBL/GenBank/DDBJ whole genome shotgun (WGS) entry which is preliminary data.</text>
</comment>
<proteinExistence type="predicted"/>
<evidence type="ECO:0000256" key="1">
    <source>
        <dbReference type="SAM" id="MobiDB-lite"/>
    </source>
</evidence>
<evidence type="ECO:0000256" key="3">
    <source>
        <dbReference type="SAM" id="SignalP"/>
    </source>
</evidence>
<evidence type="ECO:0000313" key="4">
    <source>
        <dbReference type="EMBL" id="TMW61211.1"/>
    </source>
</evidence>
<feature type="compositionally biased region" description="Low complexity" evidence="1">
    <location>
        <begin position="69"/>
        <end position="104"/>
    </location>
</feature>
<evidence type="ECO:0000313" key="5">
    <source>
        <dbReference type="Proteomes" id="UP000794436"/>
    </source>
</evidence>
<protein>
    <submittedName>
        <fullName evidence="4">Uncharacterized protein</fullName>
    </submittedName>
</protein>
<feature type="transmembrane region" description="Helical" evidence="2">
    <location>
        <begin position="157"/>
        <end position="177"/>
    </location>
</feature>
<keyword evidence="5" id="KW-1185">Reference proteome</keyword>
<organism evidence="4 5">
    <name type="scientific">Pythium oligandrum</name>
    <name type="common">Mycoparasitic fungus</name>
    <dbReference type="NCBI Taxonomy" id="41045"/>
    <lineage>
        <taxon>Eukaryota</taxon>
        <taxon>Sar</taxon>
        <taxon>Stramenopiles</taxon>
        <taxon>Oomycota</taxon>
        <taxon>Peronosporomycetes</taxon>
        <taxon>Pythiales</taxon>
        <taxon>Pythiaceae</taxon>
        <taxon>Pythium</taxon>
    </lineage>
</organism>
<accession>A0A8K1CE57</accession>
<keyword evidence="3" id="KW-0732">Signal</keyword>
<feature type="compositionally biased region" description="Polar residues" evidence="1">
    <location>
        <begin position="134"/>
        <end position="153"/>
    </location>
</feature>
<feature type="region of interest" description="Disordered" evidence="1">
    <location>
        <begin position="42"/>
        <end position="153"/>
    </location>
</feature>
<reference evidence="4" key="1">
    <citation type="submission" date="2019-03" db="EMBL/GenBank/DDBJ databases">
        <title>Long read genome sequence of the mycoparasitic Pythium oligandrum ATCC 38472 isolated from sugarbeet rhizosphere.</title>
        <authorList>
            <person name="Gaulin E."/>
        </authorList>
    </citation>
    <scope>NUCLEOTIDE SEQUENCE</scope>
    <source>
        <strain evidence="4">ATCC 38472_TT</strain>
    </source>
</reference>
<dbReference type="AlphaFoldDB" id="A0A8K1CE57"/>